<keyword evidence="4 8" id="KW-0479">Metal-binding</keyword>
<dbReference type="AlphaFoldDB" id="A0A1W5ZQY5"/>
<evidence type="ECO:0000256" key="8">
    <source>
        <dbReference type="PIRSR" id="PIRSR602401-1"/>
    </source>
</evidence>
<protein>
    <submittedName>
        <fullName evidence="9">Cytochrome</fullName>
    </submittedName>
</protein>
<dbReference type="GO" id="GO:0004497">
    <property type="term" value="F:monooxygenase activity"/>
    <property type="evidence" value="ECO:0007669"/>
    <property type="project" value="UniProtKB-KW"/>
</dbReference>
<evidence type="ECO:0000256" key="1">
    <source>
        <dbReference type="ARBA" id="ARBA00001971"/>
    </source>
</evidence>
<keyword evidence="7" id="KW-0503">Monooxygenase</keyword>
<evidence type="ECO:0000256" key="2">
    <source>
        <dbReference type="ARBA" id="ARBA00010617"/>
    </source>
</evidence>
<dbReference type="KEGG" id="hmn:HM131_02160"/>
<evidence type="ECO:0000256" key="3">
    <source>
        <dbReference type="ARBA" id="ARBA00022617"/>
    </source>
</evidence>
<dbReference type="GO" id="GO:0005506">
    <property type="term" value="F:iron ion binding"/>
    <property type="evidence" value="ECO:0007669"/>
    <property type="project" value="InterPro"/>
</dbReference>
<dbReference type="PANTHER" id="PTHR24286">
    <property type="entry name" value="CYTOCHROME P450 26"/>
    <property type="match status" value="1"/>
</dbReference>
<accession>A0A1W5ZQY5</accession>
<sequence length="417" mass="48296">MAEQRSMPKESGADHTLQQLQEGYQFILNRSHTFHSNVFETMLMGEPVICLVGKEAAEIFYDNDKFRREDAAPKRAEKTLFGEGGVQGLDGEAHLNRKKMFMSLMTKESLEEVRSLTGKALKLAMRDLNKEEPFKVYDEARKAMTRVASAWTGVPIYDEELDEWAEELSDMYESPTAVGFKHWKGRRSRSKAEKWIEDLVKKVRKGKLATSKDRALYQFSWHRDENGDLLDKHTVAVELLNLLRPMVAISVYIDFLVLAIHEHPEKVEKVRTGDENELQYFIQEVRRYYPFFPFAAARVDRNFTWDGYAFKQGTLTLLDLYGTNHHPELWENPKLFKPERFQSWDGHPFDFIPHGGGEFEIGHRCAGEWLTIEVLKETLDHFVNRISFEVPEQNLGFSLKEIPSIPKSEVKVTGVQS</sequence>
<keyword evidence="10" id="KW-1185">Reference proteome</keyword>
<dbReference type="InterPro" id="IPR002401">
    <property type="entry name" value="Cyt_P450_E_grp-I"/>
</dbReference>
<dbReference type="InterPro" id="IPR036396">
    <property type="entry name" value="Cyt_P450_sf"/>
</dbReference>
<evidence type="ECO:0000256" key="7">
    <source>
        <dbReference type="ARBA" id="ARBA00023033"/>
    </source>
</evidence>
<evidence type="ECO:0000256" key="4">
    <source>
        <dbReference type="ARBA" id="ARBA00022723"/>
    </source>
</evidence>
<dbReference type="GO" id="GO:0020037">
    <property type="term" value="F:heme binding"/>
    <property type="evidence" value="ECO:0007669"/>
    <property type="project" value="InterPro"/>
</dbReference>
<comment type="cofactor">
    <cofactor evidence="1 8">
        <name>heme</name>
        <dbReference type="ChEBI" id="CHEBI:30413"/>
    </cofactor>
</comment>
<dbReference type="PRINTS" id="PR00463">
    <property type="entry name" value="EP450I"/>
</dbReference>
<keyword evidence="6 8" id="KW-0408">Iron</keyword>
<dbReference type="GO" id="GO:0016125">
    <property type="term" value="P:sterol metabolic process"/>
    <property type="evidence" value="ECO:0007669"/>
    <property type="project" value="TreeGrafter"/>
</dbReference>
<evidence type="ECO:0000313" key="10">
    <source>
        <dbReference type="Proteomes" id="UP000192527"/>
    </source>
</evidence>
<dbReference type="EMBL" id="CP020772">
    <property type="protein sequence ID" value="ARI75703.1"/>
    <property type="molecule type" value="Genomic_DNA"/>
</dbReference>
<gene>
    <name evidence="9" type="ORF">HM131_02160</name>
</gene>
<dbReference type="Proteomes" id="UP000192527">
    <property type="component" value="Chromosome"/>
</dbReference>
<keyword evidence="3 8" id="KW-0349">Heme</keyword>
<evidence type="ECO:0000313" key="9">
    <source>
        <dbReference type="EMBL" id="ARI75703.1"/>
    </source>
</evidence>
<dbReference type="InterPro" id="IPR001128">
    <property type="entry name" value="Cyt_P450"/>
</dbReference>
<proteinExistence type="inferred from homology"/>
<dbReference type="Gene3D" id="1.10.630.10">
    <property type="entry name" value="Cytochrome P450"/>
    <property type="match status" value="1"/>
</dbReference>
<dbReference type="RefSeq" id="WP_085027494.1">
    <property type="nucleotide sequence ID" value="NZ_CP020772.1"/>
</dbReference>
<feature type="binding site" description="axial binding residue" evidence="8">
    <location>
        <position position="365"/>
    </location>
    <ligand>
        <name>heme</name>
        <dbReference type="ChEBI" id="CHEBI:30413"/>
    </ligand>
    <ligandPart>
        <name>Fe</name>
        <dbReference type="ChEBI" id="CHEBI:18248"/>
    </ligandPart>
</feature>
<comment type="similarity">
    <text evidence="2">Belongs to the cytochrome P450 family.</text>
</comment>
<dbReference type="SUPFAM" id="SSF48264">
    <property type="entry name" value="Cytochrome P450"/>
    <property type="match status" value="1"/>
</dbReference>
<evidence type="ECO:0000256" key="5">
    <source>
        <dbReference type="ARBA" id="ARBA00023002"/>
    </source>
</evidence>
<dbReference type="OrthoDB" id="9764248at2"/>
<dbReference type="GO" id="GO:0016705">
    <property type="term" value="F:oxidoreductase activity, acting on paired donors, with incorporation or reduction of molecular oxygen"/>
    <property type="evidence" value="ECO:0007669"/>
    <property type="project" value="InterPro"/>
</dbReference>
<organism evidence="9 10">
    <name type="scientific">Halobacillus mangrovi</name>
    <dbReference type="NCBI Taxonomy" id="402384"/>
    <lineage>
        <taxon>Bacteria</taxon>
        <taxon>Bacillati</taxon>
        <taxon>Bacillota</taxon>
        <taxon>Bacilli</taxon>
        <taxon>Bacillales</taxon>
        <taxon>Bacillaceae</taxon>
        <taxon>Halobacillus</taxon>
    </lineage>
</organism>
<evidence type="ECO:0000256" key="6">
    <source>
        <dbReference type="ARBA" id="ARBA00023004"/>
    </source>
</evidence>
<keyword evidence="5" id="KW-0560">Oxidoreductase</keyword>
<dbReference type="PANTHER" id="PTHR24286:SF24">
    <property type="entry name" value="LANOSTEROL 14-ALPHA DEMETHYLASE"/>
    <property type="match status" value="1"/>
</dbReference>
<dbReference type="CDD" id="cd11067">
    <property type="entry name" value="CYP152"/>
    <property type="match status" value="1"/>
</dbReference>
<name>A0A1W5ZQY5_9BACI</name>
<dbReference type="STRING" id="402384.HM131_02160"/>
<reference evidence="9 10" key="1">
    <citation type="submission" date="2017-04" db="EMBL/GenBank/DDBJ databases">
        <title>The whole genome sequencing and assembly of Halobacillus mangrovi strain.</title>
        <authorList>
            <person name="Lee S.-J."/>
            <person name="Park M.-K."/>
            <person name="Kim J.-Y."/>
            <person name="Lee Y.-J."/>
            <person name="Yi H."/>
            <person name="Bahn Y.-S."/>
            <person name="Kim J.F."/>
            <person name="Lee D.-W."/>
        </authorList>
    </citation>
    <scope>NUCLEOTIDE SEQUENCE [LARGE SCALE GENOMIC DNA]</scope>
    <source>
        <strain evidence="9 10">KTB 131</strain>
    </source>
</reference>
<dbReference type="Pfam" id="PF00067">
    <property type="entry name" value="p450"/>
    <property type="match status" value="1"/>
</dbReference>